<proteinExistence type="predicted"/>
<evidence type="ECO:0000313" key="2">
    <source>
        <dbReference type="Proteomes" id="UP000255279"/>
    </source>
</evidence>
<dbReference type="EMBL" id="UGQE01000001">
    <property type="protein sequence ID" value="STZ09744.1"/>
    <property type="molecule type" value="Genomic_DNA"/>
</dbReference>
<dbReference type="AlphaFoldDB" id="A0A378R3H1"/>
<organism evidence="1 2">
    <name type="scientific">Moraxella caviae</name>
    <dbReference type="NCBI Taxonomy" id="34060"/>
    <lineage>
        <taxon>Bacteria</taxon>
        <taxon>Pseudomonadati</taxon>
        <taxon>Pseudomonadota</taxon>
        <taxon>Gammaproteobacteria</taxon>
        <taxon>Moraxellales</taxon>
        <taxon>Moraxellaceae</taxon>
        <taxon>Moraxella</taxon>
    </lineage>
</organism>
<gene>
    <name evidence="1" type="ORF">NCTC10293_00054</name>
</gene>
<evidence type="ECO:0000313" key="1">
    <source>
        <dbReference type="EMBL" id="STZ09744.1"/>
    </source>
</evidence>
<name>A0A378R3H1_9GAMM</name>
<dbReference type="Proteomes" id="UP000255279">
    <property type="component" value="Unassembled WGS sequence"/>
</dbReference>
<protein>
    <submittedName>
        <fullName evidence="1">Uncharacterized protein</fullName>
    </submittedName>
</protein>
<accession>A0A378R3H1</accession>
<sequence length="95" mass="10869">MCTTLGSLTQPRHHQPTLAQRTTLYVALAHSDGKMKANSSKFTGKIQAIFGKITRLMLLIFHINTSTQLLPRLERNDTARLHRNFFACFWVTPRT</sequence>
<reference evidence="1 2" key="1">
    <citation type="submission" date="2018-06" db="EMBL/GenBank/DDBJ databases">
        <authorList>
            <consortium name="Pathogen Informatics"/>
            <person name="Doyle S."/>
        </authorList>
    </citation>
    <scope>NUCLEOTIDE SEQUENCE [LARGE SCALE GENOMIC DNA]</scope>
    <source>
        <strain evidence="1 2">NCTC10293</strain>
    </source>
</reference>